<feature type="transmembrane region" description="Helical" evidence="7">
    <location>
        <begin position="374"/>
        <end position="391"/>
    </location>
</feature>
<dbReference type="InterPro" id="IPR052159">
    <property type="entry name" value="Competence_DNA_uptake"/>
</dbReference>
<gene>
    <name evidence="9" type="ORF">GCM10022381_05460</name>
</gene>
<dbReference type="Gene3D" id="3.60.15.10">
    <property type="entry name" value="Ribonuclease Z/Hydroxyacylglutathione hydrolase-like"/>
    <property type="match status" value="1"/>
</dbReference>
<feature type="transmembrane region" description="Helical" evidence="7">
    <location>
        <begin position="30"/>
        <end position="49"/>
    </location>
</feature>
<evidence type="ECO:0000256" key="7">
    <source>
        <dbReference type="SAM" id="Phobius"/>
    </source>
</evidence>
<name>A0ABP7K5K8_9MICO</name>
<feature type="region of interest" description="Disordered" evidence="6">
    <location>
        <begin position="899"/>
        <end position="918"/>
    </location>
</feature>
<feature type="transmembrane region" description="Helical" evidence="7">
    <location>
        <begin position="425"/>
        <end position="448"/>
    </location>
</feature>
<feature type="transmembrane region" description="Helical" evidence="7">
    <location>
        <begin position="397"/>
        <end position="418"/>
    </location>
</feature>
<comment type="subcellular location">
    <subcellularLocation>
        <location evidence="1">Cell membrane</location>
        <topology evidence="1">Multi-pass membrane protein</topology>
    </subcellularLocation>
</comment>
<dbReference type="PANTHER" id="PTHR30619:SF1">
    <property type="entry name" value="RECOMBINATION PROTEIN 2"/>
    <property type="match status" value="1"/>
</dbReference>
<proteinExistence type="predicted"/>
<dbReference type="PANTHER" id="PTHR30619">
    <property type="entry name" value="DNA INTERNALIZATION/COMPETENCE PROTEIN COMEC/REC2"/>
    <property type="match status" value="1"/>
</dbReference>
<dbReference type="SUPFAM" id="SSF56281">
    <property type="entry name" value="Metallo-hydrolase/oxidoreductase"/>
    <property type="match status" value="1"/>
</dbReference>
<feature type="transmembrane region" description="Helical" evidence="7">
    <location>
        <begin position="600"/>
        <end position="621"/>
    </location>
</feature>
<dbReference type="InterPro" id="IPR004477">
    <property type="entry name" value="ComEC_N"/>
</dbReference>
<evidence type="ECO:0000256" key="5">
    <source>
        <dbReference type="ARBA" id="ARBA00023136"/>
    </source>
</evidence>
<feature type="compositionally biased region" description="Pro residues" evidence="6">
    <location>
        <begin position="900"/>
        <end position="918"/>
    </location>
</feature>
<evidence type="ECO:0000313" key="9">
    <source>
        <dbReference type="EMBL" id="GAA3864504.1"/>
    </source>
</evidence>
<dbReference type="NCBIfam" id="TIGR00360">
    <property type="entry name" value="ComEC_N-term"/>
    <property type="match status" value="1"/>
</dbReference>
<keyword evidence="3 7" id="KW-0812">Transmembrane</keyword>
<keyword evidence="2" id="KW-1003">Cell membrane</keyword>
<feature type="transmembrane region" description="Helical" evidence="7">
    <location>
        <begin position="490"/>
        <end position="509"/>
    </location>
</feature>
<evidence type="ECO:0000313" key="10">
    <source>
        <dbReference type="Proteomes" id="UP001501803"/>
    </source>
</evidence>
<feature type="domain" description="Metallo-beta-lactamase" evidence="8">
    <location>
        <begin position="644"/>
        <end position="810"/>
    </location>
</feature>
<dbReference type="InterPro" id="IPR035681">
    <property type="entry name" value="ComA-like_MBL"/>
</dbReference>
<accession>A0ABP7K5K8</accession>
<comment type="caution">
    <text evidence="9">The sequence shown here is derived from an EMBL/GenBank/DDBJ whole genome shotgun (WGS) entry which is preliminary data.</text>
</comment>
<feature type="transmembrane region" description="Helical" evidence="7">
    <location>
        <begin position="298"/>
        <end position="320"/>
    </location>
</feature>
<dbReference type="Proteomes" id="UP001501803">
    <property type="component" value="Unassembled WGS sequence"/>
</dbReference>
<keyword evidence="5 7" id="KW-0472">Membrane</keyword>
<keyword evidence="4 7" id="KW-1133">Transmembrane helix</keyword>
<evidence type="ECO:0000256" key="4">
    <source>
        <dbReference type="ARBA" id="ARBA00022989"/>
    </source>
</evidence>
<protein>
    <submittedName>
        <fullName evidence="9">ComEC/Rec2 family competence protein</fullName>
    </submittedName>
</protein>
<dbReference type="Pfam" id="PF03772">
    <property type="entry name" value="Competence"/>
    <property type="match status" value="1"/>
</dbReference>
<evidence type="ECO:0000259" key="8">
    <source>
        <dbReference type="SMART" id="SM00849"/>
    </source>
</evidence>
<feature type="transmembrane region" description="Helical" evidence="7">
    <location>
        <begin position="7"/>
        <end position="24"/>
    </location>
</feature>
<feature type="transmembrane region" description="Helical" evidence="7">
    <location>
        <begin position="460"/>
        <end position="483"/>
    </location>
</feature>
<dbReference type="EMBL" id="BAABCN010000002">
    <property type="protein sequence ID" value="GAA3864504.1"/>
    <property type="molecule type" value="Genomic_DNA"/>
</dbReference>
<evidence type="ECO:0000256" key="1">
    <source>
        <dbReference type="ARBA" id="ARBA00004651"/>
    </source>
</evidence>
<evidence type="ECO:0000256" key="6">
    <source>
        <dbReference type="SAM" id="MobiDB-lite"/>
    </source>
</evidence>
<keyword evidence="10" id="KW-1185">Reference proteome</keyword>
<feature type="transmembrane region" description="Helical" evidence="7">
    <location>
        <begin position="329"/>
        <end position="345"/>
    </location>
</feature>
<organism evidence="9 10">
    <name type="scientific">Leifsonia kafniensis</name>
    <dbReference type="NCBI Taxonomy" id="475957"/>
    <lineage>
        <taxon>Bacteria</taxon>
        <taxon>Bacillati</taxon>
        <taxon>Actinomycetota</taxon>
        <taxon>Actinomycetes</taxon>
        <taxon>Micrococcales</taxon>
        <taxon>Microbacteriaceae</taxon>
        <taxon>Leifsonia</taxon>
    </lineage>
</organism>
<dbReference type="CDD" id="cd07731">
    <property type="entry name" value="ComA-like_MBL-fold"/>
    <property type="match status" value="1"/>
</dbReference>
<reference evidence="10" key="1">
    <citation type="journal article" date="2019" name="Int. J. Syst. Evol. Microbiol.">
        <title>The Global Catalogue of Microorganisms (GCM) 10K type strain sequencing project: providing services to taxonomists for standard genome sequencing and annotation.</title>
        <authorList>
            <consortium name="The Broad Institute Genomics Platform"/>
            <consortium name="The Broad Institute Genome Sequencing Center for Infectious Disease"/>
            <person name="Wu L."/>
            <person name="Ma J."/>
        </authorList>
    </citation>
    <scope>NUCLEOTIDE SEQUENCE [LARGE SCALE GENOMIC DNA]</scope>
    <source>
        <strain evidence="10">JCM 17021</strain>
    </source>
</reference>
<dbReference type="InterPro" id="IPR036866">
    <property type="entry name" value="RibonucZ/Hydroxyglut_hydro"/>
</dbReference>
<dbReference type="InterPro" id="IPR001279">
    <property type="entry name" value="Metallo-B-lactamas"/>
</dbReference>
<dbReference type="SMART" id="SM00849">
    <property type="entry name" value="Lactamase_B"/>
    <property type="match status" value="1"/>
</dbReference>
<dbReference type="Pfam" id="PF00753">
    <property type="entry name" value="Lactamase_B"/>
    <property type="match status" value="1"/>
</dbReference>
<feature type="transmembrane region" description="Helical" evidence="7">
    <location>
        <begin position="87"/>
        <end position="109"/>
    </location>
</feature>
<sequence length="918" mass="93391">MNLDLRLAAPAGAAWVIAGVLVATPAPVAAWSSVVLWTASGALLCWLVLQRRARAGPLRAGVSASRSPDIPSPASSALRPAKPRGSWWAMIAVSCASGALVASVVAMTAPSRLPESVVSAATERTAVTAALTVWSTPVTSQSYGAGAAGAPGSSGAPGAHAPPERVRFRATLTVLTVGRDARQMSVPVVVFAETPLIVENPPGPGSRLRIGSLIELTGSLVATEPGDAASALFFGRSPPRIVAQPPGWLEWADVLRTEFSAAAARLPGAGADLLPGLAIGDTSAVDDTLDAAMKASSLSHLTAVSGANCAVVVAGIMLLTRSLGLRRRWRIAFSLAALLGFVVLVTPEPSVLRSAVMASVVLIVGGLGRTGRGVSTLCLVVIGLLAVDPWLSRNYGFTLSVLATGGLLLLAGPLTRVLARWMPRVIAAAIAIPLAAQIACQPVLLLLTPTLALYGVPANLLAAPAAPIATVIGLIACLLLAVVPWLATPLVHLAWLPSAWIAAVAQTVATLPGNRLPWLDGVPGVLLIALVTVLALLLVLRPSGRRILTLPVSGQLAPLPAPLPGSLASLPGSLPVSQSPAMSDASSAPQRRTALGSRPLWRLVASALLLIVCGAYAGTLFGTGIGRVAGRPGDWQIAACDVGQGDAVVVRDGSAHALVDVGPDPAPLTACLTDLGIDRIELLVLSHYDLDHIGGLDAVIGRVDHAIVGPPENAKDEWLLQRLMGGGASVTMAARGDTGMLGGLRWDVLWPLPPSAQSGVDHAGNAGSVTVSFEGRGIRSIFLGDLGEDAQNGLLDASHPAAVDVVKVAHHGSRDQSAALYARLHATVGLISVGADNGYGHPTQALLDLLASVGTVAVRTDLQGMIVVAPAAAGHGALSVWTERQTGIVPAAAAFVSTLPAPPAPATPPPASRRPGPG</sequence>
<feature type="transmembrane region" description="Helical" evidence="7">
    <location>
        <begin position="521"/>
        <end position="540"/>
    </location>
</feature>
<feature type="region of interest" description="Disordered" evidence="6">
    <location>
        <begin position="60"/>
        <end position="81"/>
    </location>
</feature>
<evidence type="ECO:0000256" key="3">
    <source>
        <dbReference type="ARBA" id="ARBA00022692"/>
    </source>
</evidence>
<feature type="transmembrane region" description="Helical" evidence="7">
    <location>
        <begin position="351"/>
        <end position="367"/>
    </location>
</feature>
<dbReference type="RefSeq" id="WP_345062025.1">
    <property type="nucleotide sequence ID" value="NZ_BAABCN010000002.1"/>
</dbReference>
<evidence type="ECO:0000256" key="2">
    <source>
        <dbReference type="ARBA" id="ARBA00022475"/>
    </source>
</evidence>